<protein>
    <submittedName>
        <fullName evidence="1">Restart primosome assembly protein PriC</fullName>
    </submittedName>
</protein>
<dbReference type="Pfam" id="PF07445">
    <property type="entry name" value="PriC"/>
    <property type="match status" value="1"/>
</dbReference>
<accession>A0A1H9ZRX7</accession>
<gene>
    <name evidence="1" type="ORF">SAMN05660429_00565</name>
</gene>
<reference evidence="1 2" key="1">
    <citation type="submission" date="2016-10" db="EMBL/GenBank/DDBJ databases">
        <authorList>
            <person name="de Groot N.N."/>
        </authorList>
    </citation>
    <scope>NUCLEOTIDE SEQUENCE [LARGE SCALE GENOMIC DNA]</scope>
    <source>
        <strain evidence="1 2">DSM 19706</strain>
    </source>
</reference>
<dbReference type="Gene3D" id="1.20.1270.340">
    <property type="match status" value="1"/>
</dbReference>
<dbReference type="STRING" id="349064.SAMN05660429_00565"/>
<dbReference type="InterPro" id="IPR010890">
    <property type="entry name" value="PriC"/>
</dbReference>
<organism evidence="1 2">
    <name type="scientific">Thalassotalea agarivorans</name>
    <name type="common">Thalassomonas agarivorans</name>
    <dbReference type="NCBI Taxonomy" id="349064"/>
    <lineage>
        <taxon>Bacteria</taxon>
        <taxon>Pseudomonadati</taxon>
        <taxon>Pseudomonadota</taxon>
        <taxon>Gammaproteobacteria</taxon>
        <taxon>Alteromonadales</taxon>
        <taxon>Colwelliaceae</taxon>
        <taxon>Thalassotalea</taxon>
    </lineage>
</organism>
<sequence>MVNTLHKTTINKLESIVDELRTQAKDVDNSEQFAPTTRYSKQTSLFAQTLFHQNGTKYSPFVEEVAANIKQIKLLLSKRQDTIAYSLLERIEHQVSALISAFNALGSMKKSEQIAKQASRAKQAKYKSAATQIMASSHQLHQQLAEYHDFERRLLAMISEREASRLAGNAAISKKAEQEILALHQRLGRCRQAIAKTERQIEMSETKTSPRRGAR</sequence>
<dbReference type="EMBL" id="FOHK01000002">
    <property type="protein sequence ID" value="SES84435.1"/>
    <property type="molecule type" value="Genomic_DNA"/>
</dbReference>
<name>A0A1H9ZRX7_THASX</name>
<dbReference type="Proteomes" id="UP000199308">
    <property type="component" value="Unassembled WGS sequence"/>
</dbReference>
<keyword evidence="2" id="KW-1185">Reference proteome</keyword>
<dbReference type="InterPro" id="IPR038338">
    <property type="entry name" value="PriC_sf"/>
</dbReference>
<dbReference type="AlphaFoldDB" id="A0A1H9ZRX7"/>
<dbReference type="RefSeq" id="WP_093327503.1">
    <property type="nucleotide sequence ID" value="NZ_AP027363.1"/>
</dbReference>
<proteinExistence type="predicted"/>
<dbReference type="OrthoDB" id="7061116at2"/>
<evidence type="ECO:0000313" key="1">
    <source>
        <dbReference type="EMBL" id="SES84435.1"/>
    </source>
</evidence>
<evidence type="ECO:0000313" key="2">
    <source>
        <dbReference type="Proteomes" id="UP000199308"/>
    </source>
</evidence>